<dbReference type="InterPro" id="IPR032675">
    <property type="entry name" value="LRR_dom_sf"/>
</dbReference>
<dbReference type="InterPro" id="IPR055411">
    <property type="entry name" value="LRR_FXL15/At3g58940/PEG3-like"/>
</dbReference>
<dbReference type="InterPro" id="IPR001810">
    <property type="entry name" value="F-box_dom"/>
</dbReference>
<evidence type="ECO:0000313" key="3">
    <source>
        <dbReference type="EMBL" id="AFK42736.1"/>
    </source>
</evidence>
<evidence type="ECO:0000313" key="2">
    <source>
        <dbReference type="EMBL" id="AES62838.1"/>
    </source>
</evidence>
<proteinExistence type="evidence at transcript level"/>
<sequence length="386" mass="44881">MENSPPVDRISHLPDDILCRILSFLPTKLAFTTTVLSKRWTPLYKLLTSLSFDDESVLDEDTFLRFCRFVDTVTFSTDLIKTLHLNCGSPNWKHFNLDLWIGTAKRHPVENFNLVGTWRSIPLRPSIFRFPSLVVLKLKTLKIIVGNITVDLPLLKILHLDRVYLKNKTNFNKILYGCPVLEDLIANIYYKEPTPEPDEVFTLSKATATGEFKILPKLIRVQINADEVPFRAIHNVEFLALTMRSRLPDPEINSYNILSPIFRNLILLQLCMYNFHHWDHVMEVLQHCPNIQVLRINKLSPDNINWKYPNFVPECISSHLRSCTINYEGREDELRFTKYILLNARLLGVMKINISHSSNPKPNRRILKEELSSFPRISRKCKLSVS</sequence>
<dbReference type="Pfam" id="PF00646">
    <property type="entry name" value="F-box"/>
    <property type="match status" value="1"/>
</dbReference>
<dbReference type="Pfam" id="PF08387">
    <property type="entry name" value="FBD"/>
    <property type="match status" value="1"/>
</dbReference>
<dbReference type="OrthoDB" id="1434110at2759"/>
<dbReference type="PaxDb" id="3880-AES62838"/>
<accession>G7IAW7</accession>
<evidence type="ECO:0000313" key="5">
    <source>
        <dbReference type="EnsemblPlants" id="AES62838"/>
    </source>
</evidence>
<evidence type="ECO:0000313" key="6">
    <source>
        <dbReference type="Proteomes" id="UP000002051"/>
    </source>
</evidence>
<dbReference type="Gramene" id="rna6491">
    <property type="protein sequence ID" value="RHN82332.1"/>
    <property type="gene ID" value="gene6491"/>
</dbReference>
<dbReference type="Proteomes" id="UP000265566">
    <property type="component" value="Chromosome 1"/>
</dbReference>
<dbReference type="InterPro" id="IPR006566">
    <property type="entry name" value="FBD"/>
</dbReference>
<dbReference type="PANTHER" id="PTHR31293">
    <property type="entry name" value="RNI-LIKE SUPERFAMILY PROTEIN"/>
    <property type="match status" value="1"/>
</dbReference>
<dbReference type="EnsemblPlants" id="AES62838">
    <property type="protein sequence ID" value="AES62838"/>
    <property type="gene ID" value="MTR_1g108820"/>
</dbReference>
<dbReference type="OMA" id="WIGTAKR"/>
<dbReference type="STRING" id="3880.G7IAW7"/>
<dbReference type="PROSITE" id="PS50181">
    <property type="entry name" value="FBOX"/>
    <property type="match status" value="1"/>
</dbReference>
<keyword evidence="6" id="KW-1185">Reference proteome</keyword>
<reference evidence="3" key="2">
    <citation type="submission" date="2012-05" db="EMBL/GenBank/DDBJ databases">
        <authorList>
            <person name="Krishnakumar V."/>
            <person name="Cheung F."/>
            <person name="Xiao Y."/>
            <person name="Chan A."/>
            <person name="Moskal W.A."/>
            <person name="Town C.D."/>
        </authorList>
    </citation>
    <scope>NUCLEOTIDE SEQUENCE</scope>
</reference>
<dbReference type="PANTHER" id="PTHR31293:SF12">
    <property type="entry name" value="RNI-LIKE SUPERFAMILY PROTEIN"/>
    <property type="match status" value="1"/>
</dbReference>
<reference evidence="2 6" key="1">
    <citation type="journal article" date="2011" name="Nature">
        <title>The Medicago genome provides insight into the evolution of rhizobial symbioses.</title>
        <authorList>
            <person name="Young N.D."/>
            <person name="Debelle F."/>
            <person name="Oldroyd G.E."/>
            <person name="Geurts R."/>
            <person name="Cannon S.B."/>
            <person name="Udvardi M.K."/>
            <person name="Benedito V.A."/>
            <person name="Mayer K.F."/>
            <person name="Gouzy J."/>
            <person name="Schoof H."/>
            <person name="Van de Peer Y."/>
            <person name="Proost S."/>
            <person name="Cook D.R."/>
            <person name="Meyers B.C."/>
            <person name="Spannagl M."/>
            <person name="Cheung F."/>
            <person name="De Mita S."/>
            <person name="Krishnakumar V."/>
            <person name="Gundlach H."/>
            <person name="Zhou S."/>
            <person name="Mudge J."/>
            <person name="Bharti A.K."/>
            <person name="Murray J.D."/>
            <person name="Naoumkina M.A."/>
            <person name="Rosen B."/>
            <person name="Silverstein K.A."/>
            <person name="Tang H."/>
            <person name="Rombauts S."/>
            <person name="Zhao P.X."/>
            <person name="Zhou P."/>
            <person name="Barbe V."/>
            <person name="Bardou P."/>
            <person name="Bechner M."/>
            <person name="Bellec A."/>
            <person name="Berger A."/>
            <person name="Berges H."/>
            <person name="Bidwell S."/>
            <person name="Bisseling T."/>
            <person name="Choisne N."/>
            <person name="Couloux A."/>
            <person name="Denny R."/>
            <person name="Deshpande S."/>
            <person name="Dai X."/>
            <person name="Doyle J.J."/>
            <person name="Dudez A.M."/>
            <person name="Farmer A.D."/>
            <person name="Fouteau S."/>
            <person name="Franken C."/>
            <person name="Gibelin C."/>
            <person name="Gish J."/>
            <person name="Goldstein S."/>
            <person name="Gonzalez A.J."/>
            <person name="Green P.J."/>
            <person name="Hallab A."/>
            <person name="Hartog M."/>
            <person name="Hua A."/>
            <person name="Humphray S.J."/>
            <person name="Jeong D.H."/>
            <person name="Jing Y."/>
            <person name="Jocker A."/>
            <person name="Kenton S.M."/>
            <person name="Kim D.J."/>
            <person name="Klee K."/>
            <person name="Lai H."/>
            <person name="Lang C."/>
            <person name="Lin S."/>
            <person name="Macmil S.L."/>
            <person name="Magdelenat G."/>
            <person name="Matthews L."/>
            <person name="McCorrison J."/>
            <person name="Monaghan E.L."/>
            <person name="Mun J.H."/>
            <person name="Najar F.Z."/>
            <person name="Nicholson C."/>
            <person name="Noirot C."/>
            <person name="O'Bleness M."/>
            <person name="Paule C.R."/>
            <person name="Poulain J."/>
            <person name="Prion F."/>
            <person name="Qin B."/>
            <person name="Qu C."/>
            <person name="Retzel E.F."/>
            <person name="Riddle C."/>
            <person name="Sallet E."/>
            <person name="Samain S."/>
            <person name="Samson N."/>
            <person name="Sanders I."/>
            <person name="Saurat O."/>
            <person name="Scarpelli C."/>
            <person name="Schiex T."/>
            <person name="Segurens B."/>
            <person name="Severin A.J."/>
            <person name="Sherrier D.J."/>
            <person name="Shi R."/>
            <person name="Sims S."/>
            <person name="Singer S.R."/>
            <person name="Sinharoy S."/>
            <person name="Sterck L."/>
            <person name="Viollet A."/>
            <person name="Wang B.B."/>
            <person name="Wang K."/>
            <person name="Wang M."/>
            <person name="Wang X."/>
            <person name="Warfsmann J."/>
            <person name="Weissenbach J."/>
            <person name="White D.D."/>
            <person name="White J.D."/>
            <person name="Wiley G.B."/>
            <person name="Wincker P."/>
            <person name="Xing Y."/>
            <person name="Yang L."/>
            <person name="Yao Z."/>
            <person name="Ying F."/>
            <person name="Zhai J."/>
            <person name="Zhou L."/>
            <person name="Zuber A."/>
            <person name="Denarie J."/>
            <person name="Dixon R.A."/>
            <person name="May G.D."/>
            <person name="Schwartz D.C."/>
            <person name="Rogers J."/>
            <person name="Quetier F."/>
            <person name="Town C.D."/>
            <person name="Roe B.A."/>
        </authorList>
    </citation>
    <scope>NUCLEOTIDE SEQUENCE [LARGE SCALE GENOMIC DNA]</scope>
    <source>
        <strain evidence="2">A17</strain>
        <strain evidence="5 6">cv. Jemalong A17</strain>
    </source>
</reference>
<dbReference type="ExpressionAtlas" id="G7IAW7">
    <property type="expression patterns" value="differential"/>
</dbReference>
<dbReference type="CDD" id="cd22160">
    <property type="entry name" value="F-box_AtFBL13-like"/>
    <property type="match status" value="1"/>
</dbReference>
<evidence type="ECO:0000259" key="1">
    <source>
        <dbReference type="PROSITE" id="PS50181"/>
    </source>
</evidence>
<dbReference type="InterPro" id="IPR055294">
    <property type="entry name" value="FBL60-like"/>
</dbReference>
<dbReference type="KEGG" id="mtr:11444992"/>
<gene>
    <name evidence="5" type="primary">11444992</name>
    <name evidence="2" type="ordered locus">MTR_1g108820</name>
    <name evidence="4" type="ORF">MtrunA17_Chr1g0208801</name>
</gene>
<reference evidence="2 6" key="3">
    <citation type="journal article" date="2014" name="BMC Genomics">
        <title>An improved genome release (version Mt4.0) for the model legume Medicago truncatula.</title>
        <authorList>
            <person name="Tang H."/>
            <person name="Krishnakumar V."/>
            <person name="Bidwell S."/>
            <person name="Rosen B."/>
            <person name="Chan A."/>
            <person name="Zhou S."/>
            <person name="Gentzbittel L."/>
            <person name="Childs K.L."/>
            <person name="Yandell M."/>
            <person name="Gundlach H."/>
            <person name="Mayer K.F."/>
            <person name="Schwartz D.C."/>
            <person name="Town C.D."/>
        </authorList>
    </citation>
    <scope>GENOME REANNOTATION</scope>
    <source>
        <strain evidence="5 6">cv. Jemalong A17</strain>
    </source>
</reference>
<dbReference type="InterPro" id="IPR036047">
    <property type="entry name" value="F-box-like_dom_sf"/>
</dbReference>
<dbReference type="InterPro" id="IPR053781">
    <property type="entry name" value="F-box_AtFBL13-like"/>
</dbReference>
<dbReference type="Gene3D" id="3.80.10.10">
    <property type="entry name" value="Ribonuclease Inhibitor"/>
    <property type="match status" value="1"/>
</dbReference>
<dbReference type="EMBL" id="BT142942">
    <property type="protein sequence ID" value="AFK42736.1"/>
    <property type="molecule type" value="mRNA"/>
</dbReference>
<dbReference type="HOGENOM" id="CLU_010721_1_0_1"/>
<dbReference type="SMART" id="SM00579">
    <property type="entry name" value="FBD"/>
    <property type="match status" value="1"/>
</dbReference>
<dbReference type="EMBL" id="PSQE01000001">
    <property type="protein sequence ID" value="RHN82332.1"/>
    <property type="molecule type" value="Genomic_DNA"/>
</dbReference>
<dbReference type="SUPFAM" id="SSF81383">
    <property type="entry name" value="F-box domain"/>
    <property type="match status" value="1"/>
</dbReference>
<feature type="domain" description="F-box" evidence="1">
    <location>
        <begin position="7"/>
        <end position="55"/>
    </location>
</feature>
<dbReference type="EMBL" id="CM001217">
    <property type="protein sequence ID" value="AES62838.1"/>
    <property type="molecule type" value="Genomic_DNA"/>
</dbReference>
<dbReference type="SUPFAM" id="SSF52047">
    <property type="entry name" value="RNI-like"/>
    <property type="match status" value="1"/>
</dbReference>
<evidence type="ECO:0000313" key="4">
    <source>
        <dbReference type="EMBL" id="RHN82332.1"/>
    </source>
</evidence>
<dbReference type="Pfam" id="PF24758">
    <property type="entry name" value="LRR_At5g56370"/>
    <property type="match status" value="1"/>
</dbReference>
<reference evidence="4" key="5">
    <citation type="journal article" date="2018" name="Nat. Plants">
        <title>Whole-genome landscape of Medicago truncatula symbiotic genes.</title>
        <authorList>
            <person name="Pecrix Y."/>
            <person name="Gamas P."/>
            <person name="Carrere S."/>
        </authorList>
    </citation>
    <scope>NUCLEOTIDE SEQUENCE</scope>
    <source>
        <tissue evidence="4">Leaves</tissue>
    </source>
</reference>
<dbReference type="AlphaFoldDB" id="G7IAW7"/>
<name>G7IAW7_MEDTR</name>
<protein>
    <submittedName>
        <fullName evidence="2">F-box/RNI/FBD-like domain protein</fullName>
    </submittedName>
    <submittedName>
        <fullName evidence="4">Putative F-box domain, FBD domain, leucine-rich repeat domain, L domain-containing protein</fullName>
    </submittedName>
</protein>
<dbReference type="Proteomes" id="UP000002051">
    <property type="component" value="Unassembled WGS sequence"/>
</dbReference>
<reference evidence="5" key="4">
    <citation type="submission" date="2015-04" db="UniProtKB">
        <authorList>
            <consortium name="EnsemblPlants"/>
        </authorList>
    </citation>
    <scope>IDENTIFICATION</scope>
    <source>
        <strain evidence="5">cv. Jemalong A17</strain>
    </source>
</reference>
<organism evidence="2 6">
    <name type="scientific">Medicago truncatula</name>
    <name type="common">Barrel medic</name>
    <name type="synonym">Medicago tribuloides</name>
    <dbReference type="NCBI Taxonomy" id="3880"/>
    <lineage>
        <taxon>Eukaryota</taxon>
        <taxon>Viridiplantae</taxon>
        <taxon>Streptophyta</taxon>
        <taxon>Embryophyta</taxon>
        <taxon>Tracheophyta</taxon>
        <taxon>Spermatophyta</taxon>
        <taxon>Magnoliopsida</taxon>
        <taxon>eudicotyledons</taxon>
        <taxon>Gunneridae</taxon>
        <taxon>Pentapetalae</taxon>
        <taxon>rosids</taxon>
        <taxon>fabids</taxon>
        <taxon>Fabales</taxon>
        <taxon>Fabaceae</taxon>
        <taxon>Papilionoideae</taxon>
        <taxon>50 kb inversion clade</taxon>
        <taxon>NPAAA clade</taxon>
        <taxon>Hologalegina</taxon>
        <taxon>IRL clade</taxon>
        <taxon>Trifolieae</taxon>
        <taxon>Medicago</taxon>
    </lineage>
</organism>